<dbReference type="VEuPathDB" id="VectorBase:MDOMA2_019899"/>
<evidence type="ECO:0000256" key="6">
    <source>
        <dbReference type="ARBA" id="ARBA00022989"/>
    </source>
</evidence>
<evidence type="ECO:0000256" key="12">
    <source>
        <dbReference type="RuleBase" id="RU000679"/>
    </source>
</evidence>
<name>A0A1I8N5F9_MUSDO</name>
<keyword evidence="10 12" id="KW-0739">Sodium transport</keyword>
<dbReference type="VEuPathDB" id="VectorBase:MDOA011731"/>
<dbReference type="AlphaFoldDB" id="A0A1I8N5F9"/>
<feature type="transmembrane region" description="Helical" evidence="13">
    <location>
        <begin position="172"/>
        <end position="191"/>
    </location>
</feature>
<dbReference type="STRING" id="7370.A0A1I8N5F9"/>
<keyword evidence="9 13" id="KW-0472">Membrane</keyword>
<evidence type="ECO:0000256" key="8">
    <source>
        <dbReference type="ARBA" id="ARBA00023065"/>
    </source>
</evidence>
<evidence type="ECO:0000256" key="7">
    <source>
        <dbReference type="ARBA" id="ARBA00023053"/>
    </source>
</evidence>
<reference evidence="14" key="1">
    <citation type="submission" date="2020-05" db="UniProtKB">
        <authorList>
            <consortium name="EnsemblMetazoa"/>
        </authorList>
    </citation>
    <scope>IDENTIFICATION</scope>
    <source>
        <strain evidence="14">Aabys</strain>
    </source>
</reference>
<comment type="subcellular location">
    <subcellularLocation>
        <location evidence="1">Membrane</location>
        <topology evidence="1">Multi-pass membrane protein</topology>
    </subcellularLocation>
</comment>
<evidence type="ECO:0000256" key="1">
    <source>
        <dbReference type="ARBA" id="ARBA00004141"/>
    </source>
</evidence>
<evidence type="ECO:0000256" key="3">
    <source>
        <dbReference type="ARBA" id="ARBA00022448"/>
    </source>
</evidence>
<evidence type="ECO:0000256" key="11">
    <source>
        <dbReference type="ARBA" id="ARBA00023303"/>
    </source>
</evidence>
<dbReference type="InterPro" id="IPR001873">
    <property type="entry name" value="ENaC"/>
</dbReference>
<dbReference type="PANTHER" id="PTHR11690:SF300">
    <property type="entry name" value="PICKPOCKET PROTEIN 19"/>
    <property type="match status" value="1"/>
</dbReference>
<dbReference type="Gene3D" id="1.10.287.770">
    <property type="entry name" value="YojJ-like"/>
    <property type="match status" value="1"/>
</dbReference>
<dbReference type="GO" id="GO:0015280">
    <property type="term" value="F:ligand-gated sodium channel activity"/>
    <property type="evidence" value="ECO:0007669"/>
    <property type="project" value="TreeGrafter"/>
</dbReference>
<evidence type="ECO:0000256" key="4">
    <source>
        <dbReference type="ARBA" id="ARBA00022461"/>
    </source>
</evidence>
<evidence type="ECO:0000256" key="5">
    <source>
        <dbReference type="ARBA" id="ARBA00022692"/>
    </source>
</evidence>
<accession>A0A1I8N5F9</accession>
<keyword evidence="4 12" id="KW-0894">Sodium channel</keyword>
<organism evidence="14">
    <name type="scientific">Musca domestica</name>
    <name type="common">House fly</name>
    <dbReference type="NCBI Taxonomy" id="7370"/>
    <lineage>
        <taxon>Eukaryota</taxon>
        <taxon>Metazoa</taxon>
        <taxon>Ecdysozoa</taxon>
        <taxon>Arthropoda</taxon>
        <taxon>Hexapoda</taxon>
        <taxon>Insecta</taxon>
        <taxon>Pterygota</taxon>
        <taxon>Neoptera</taxon>
        <taxon>Endopterygota</taxon>
        <taxon>Diptera</taxon>
        <taxon>Brachycera</taxon>
        <taxon>Muscomorpha</taxon>
        <taxon>Muscoidea</taxon>
        <taxon>Muscidae</taxon>
        <taxon>Musca</taxon>
    </lineage>
</organism>
<keyword evidence="3 12" id="KW-0813">Transport</keyword>
<dbReference type="GO" id="GO:0005886">
    <property type="term" value="C:plasma membrane"/>
    <property type="evidence" value="ECO:0007669"/>
    <property type="project" value="TreeGrafter"/>
</dbReference>
<sequence length="205" mass="23964">LFVKQAEEWSQQMHHNLYPNTHADVMISPILTETSSEARVIEPERRNCLFWNEKSTKYSRLEGFPYNKLNCLTHCQHRHVVNYCNCSMTLYFPEIRKKHNFNYLKAPRQDEYMNEGGRGMVCDCIDNCKTLLFLVNVNTQPIHSLPTNVNGPLIYVHIYYNRKSLTKYSARLRYSYLNLAAYIGGVFGLFWGASMLNLAEICYAI</sequence>
<evidence type="ECO:0000313" key="14">
    <source>
        <dbReference type="EnsemblMetazoa" id="MDOA011731-PA"/>
    </source>
</evidence>
<proteinExistence type="inferred from homology"/>
<dbReference type="PANTHER" id="PTHR11690">
    <property type="entry name" value="AMILORIDE-SENSITIVE SODIUM CHANNEL-RELATED"/>
    <property type="match status" value="1"/>
</dbReference>
<evidence type="ECO:0000256" key="2">
    <source>
        <dbReference type="ARBA" id="ARBA00007193"/>
    </source>
</evidence>
<protein>
    <submittedName>
        <fullName evidence="14">Uncharacterized protein</fullName>
    </submittedName>
</protein>
<comment type="similarity">
    <text evidence="2 12">Belongs to the amiloride-sensitive sodium channel (TC 1.A.6) family.</text>
</comment>
<keyword evidence="8 12" id="KW-0406">Ion transport</keyword>
<keyword evidence="11 12" id="KW-0407">Ion channel</keyword>
<evidence type="ECO:0000256" key="9">
    <source>
        <dbReference type="ARBA" id="ARBA00023136"/>
    </source>
</evidence>
<keyword evidence="5 12" id="KW-0812">Transmembrane</keyword>
<evidence type="ECO:0000256" key="13">
    <source>
        <dbReference type="SAM" id="Phobius"/>
    </source>
</evidence>
<dbReference type="eggNOG" id="KOG4294">
    <property type="taxonomic scope" value="Eukaryota"/>
</dbReference>
<dbReference type="EnsemblMetazoa" id="MDOA011731-RA">
    <property type="protein sequence ID" value="MDOA011731-PA"/>
    <property type="gene ID" value="MDOA011731"/>
</dbReference>
<evidence type="ECO:0000256" key="10">
    <source>
        <dbReference type="ARBA" id="ARBA00023201"/>
    </source>
</evidence>
<keyword evidence="7" id="KW-0915">Sodium</keyword>
<keyword evidence="6 13" id="KW-1133">Transmembrane helix</keyword>
<dbReference type="Pfam" id="PF00858">
    <property type="entry name" value="ASC"/>
    <property type="match status" value="1"/>
</dbReference>
<gene>
    <name evidence="14" type="primary">101894950</name>
</gene>